<evidence type="ECO:0000256" key="4">
    <source>
        <dbReference type="ARBA" id="ARBA00022840"/>
    </source>
</evidence>
<accession>A0A074M5H9</accession>
<evidence type="ECO:0000256" key="8">
    <source>
        <dbReference type="HAMAP-Rule" id="MF_00440"/>
    </source>
</evidence>
<dbReference type="OrthoDB" id="9807461at2"/>
<evidence type="ECO:0000313" key="11">
    <source>
        <dbReference type="Proteomes" id="UP000027931"/>
    </source>
</evidence>
<comment type="caution">
    <text evidence="10">The sequence shown here is derived from an EMBL/GenBank/DDBJ whole genome shotgun (WGS) entry which is preliminary data.</text>
</comment>
<reference evidence="10 11" key="1">
    <citation type="journal article" date="2013" name="Int. J. Syst. Evol. Microbiol.">
        <title>Tumebacillus flagellatus sp. nov., an alpha-amylase/pullulanase-producing bacterium isolated from cassava wastewater.</title>
        <authorList>
            <person name="Wang Q."/>
            <person name="Xie N."/>
            <person name="Qin Y."/>
            <person name="Shen N."/>
            <person name="Zhu J."/>
            <person name="Mi H."/>
            <person name="Huang R."/>
        </authorList>
    </citation>
    <scope>NUCLEOTIDE SEQUENCE [LARGE SCALE GENOMIC DNA]</scope>
    <source>
        <strain evidence="10 11">GST4</strain>
    </source>
</reference>
<dbReference type="GO" id="GO:0008270">
    <property type="term" value="F:zinc ion binding"/>
    <property type="evidence" value="ECO:0007669"/>
    <property type="project" value="InterPro"/>
</dbReference>
<name>A0A074M5H9_9BACL</name>
<comment type="similarity">
    <text evidence="8">Belongs to the NrdR family.</text>
</comment>
<dbReference type="eggNOG" id="COG1327">
    <property type="taxonomic scope" value="Bacteria"/>
</dbReference>
<evidence type="ECO:0000256" key="3">
    <source>
        <dbReference type="ARBA" id="ARBA00022833"/>
    </source>
</evidence>
<protein>
    <recommendedName>
        <fullName evidence="8">Transcriptional repressor NrdR</fullName>
    </recommendedName>
</protein>
<dbReference type="NCBIfam" id="TIGR00244">
    <property type="entry name" value="transcriptional regulator NrdR"/>
    <property type="match status" value="1"/>
</dbReference>
<dbReference type="PANTHER" id="PTHR30455">
    <property type="entry name" value="TRANSCRIPTIONAL REPRESSOR NRDR"/>
    <property type="match status" value="1"/>
</dbReference>
<dbReference type="PROSITE" id="PS51161">
    <property type="entry name" value="ATP_CONE"/>
    <property type="match status" value="1"/>
</dbReference>
<dbReference type="STRING" id="1157490.EL26_21845"/>
<sequence>MKCPYCSHASSRVIESRATDEAVRRRRECENSDCQRRFTTYEKVEMAPLMVIKKDKKREEFSREKLLRGVLRACEKRPIAVDEIESLTDHVEKALRREYDKEVPVEAVGEQVMDRLRDLDGVAYVRFASVYRQFKDVETFAKEVLGLLTHKGDQ</sequence>
<dbReference type="InterPro" id="IPR055173">
    <property type="entry name" value="NrdR-like_N"/>
</dbReference>
<dbReference type="AlphaFoldDB" id="A0A074M5H9"/>
<evidence type="ECO:0000256" key="5">
    <source>
        <dbReference type="ARBA" id="ARBA00023015"/>
    </source>
</evidence>
<dbReference type="Pfam" id="PF03477">
    <property type="entry name" value="ATP-cone"/>
    <property type="match status" value="1"/>
</dbReference>
<evidence type="ECO:0000313" key="10">
    <source>
        <dbReference type="EMBL" id="KEO81247.1"/>
    </source>
</evidence>
<dbReference type="PANTHER" id="PTHR30455:SF2">
    <property type="entry name" value="TRANSCRIPTIONAL REPRESSOR NRDR"/>
    <property type="match status" value="1"/>
</dbReference>
<keyword evidence="2 8" id="KW-0547">Nucleotide-binding</keyword>
<keyword evidence="1 8" id="KW-0678">Repressor</keyword>
<dbReference type="GO" id="GO:0045892">
    <property type="term" value="P:negative regulation of DNA-templated transcription"/>
    <property type="evidence" value="ECO:0007669"/>
    <property type="project" value="UniProtKB-UniRule"/>
</dbReference>
<keyword evidence="6 8" id="KW-0238">DNA-binding</keyword>
<proteinExistence type="inferred from homology"/>
<keyword evidence="4 8" id="KW-0067">ATP-binding</keyword>
<dbReference type="RefSeq" id="WP_038093768.1">
    <property type="nucleotide sequence ID" value="NZ_JMIR01000042.1"/>
</dbReference>
<gene>
    <name evidence="8" type="primary">nrdR</name>
    <name evidence="10" type="ORF">EL26_21845</name>
</gene>
<comment type="function">
    <text evidence="8">Negatively regulates transcription of bacterial ribonucleotide reductase nrd genes and operons by binding to NrdR-boxes.</text>
</comment>
<dbReference type="Proteomes" id="UP000027931">
    <property type="component" value="Unassembled WGS sequence"/>
</dbReference>
<dbReference type="Pfam" id="PF22811">
    <property type="entry name" value="Zn_ribbon_NrdR"/>
    <property type="match status" value="1"/>
</dbReference>
<evidence type="ECO:0000259" key="9">
    <source>
        <dbReference type="PROSITE" id="PS51161"/>
    </source>
</evidence>
<dbReference type="GO" id="GO:0005524">
    <property type="term" value="F:ATP binding"/>
    <property type="evidence" value="ECO:0007669"/>
    <property type="project" value="UniProtKB-UniRule"/>
</dbReference>
<feature type="domain" description="ATP-cone" evidence="9">
    <location>
        <begin position="49"/>
        <end position="139"/>
    </location>
</feature>
<comment type="caution">
    <text evidence="8">Lacks conserved residue(s) required for the propagation of feature annotation.</text>
</comment>
<keyword evidence="5 8" id="KW-0805">Transcription regulation</keyword>
<evidence type="ECO:0000256" key="2">
    <source>
        <dbReference type="ARBA" id="ARBA00022741"/>
    </source>
</evidence>
<organism evidence="10 11">
    <name type="scientific">Tumebacillus flagellatus</name>
    <dbReference type="NCBI Taxonomy" id="1157490"/>
    <lineage>
        <taxon>Bacteria</taxon>
        <taxon>Bacillati</taxon>
        <taxon>Bacillota</taxon>
        <taxon>Bacilli</taxon>
        <taxon>Bacillales</taxon>
        <taxon>Alicyclobacillaceae</taxon>
        <taxon>Tumebacillus</taxon>
    </lineage>
</organism>
<dbReference type="HAMAP" id="MF_00440">
    <property type="entry name" value="NrdR"/>
    <property type="match status" value="1"/>
</dbReference>
<dbReference type="InterPro" id="IPR003796">
    <property type="entry name" value="RNR_NrdR-like"/>
</dbReference>
<dbReference type="EMBL" id="JMIR01000042">
    <property type="protein sequence ID" value="KEO81247.1"/>
    <property type="molecule type" value="Genomic_DNA"/>
</dbReference>
<keyword evidence="11" id="KW-1185">Reference proteome</keyword>
<dbReference type="GO" id="GO:0003677">
    <property type="term" value="F:DNA binding"/>
    <property type="evidence" value="ECO:0007669"/>
    <property type="project" value="UniProtKB-KW"/>
</dbReference>
<keyword evidence="3" id="KW-0862">Zinc</keyword>
<evidence type="ECO:0000256" key="1">
    <source>
        <dbReference type="ARBA" id="ARBA00022491"/>
    </source>
</evidence>
<keyword evidence="7 8" id="KW-0804">Transcription</keyword>
<evidence type="ECO:0000256" key="7">
    <source>
        <dbReference type="ARBA" id="ARBA00023163"/>
    </source>
</evidence>
<evidence type="ECO:0000256" key="6">
    <source>
        <dbReference type="ARBA" id="ARBA00023125"/>
    </source>
</evidence>
<dbReference type="InterPro" id="IPR005144">
    <property type="entry name" value="ATP-cone_dom"/>
</dbReference>